<evidence type="ECO:0000313" key="8">
    <source>
        <dbReference type="EMBL" id="EFK94847.1"/>
    </source>
</evidence>
<dbReference type="EMBL" id="ADZX01000978">
    <property type="protein sequence ID" value="EFK94847.1"/>
    <property type="molecule type" value="Genomic_DNA"/>
</dbReference>
<keyword evidence="5" id="KW-0460">Magnesium</keyword>
<evidence type="ECO:0000256" key="1">
    <source>
        <dbReference type="ARBA" id="ARBA00001946"/>
    </source>
</evidence>
<dbReference type="PANTHER" id="PTHR33653:SF1">
    <property type="entry name" value="RIBONUCLEASE VAPC2"/>
    <property type="match status" value="1"/>
</dbReference>
<dbReference type="InterPro" id="IPR050556">
    <property type="entry name" value="Type_II_TA_system_RNase"/>
</dbReference>
<proteinExistence type="inferred from homology"/>
<organism evidence="8">
    <name type="scientific">sediment metagenome</name>
    <dbReference type="NCBI Taxonomy" id="749907"/>
    <lineage>
        <taxon>unclassified sequences</taxon>
        <taxon>metagenomes</taxon>
        <taxon>ecological metagenomes</taxon>
    </lineage>
</organism>
<dbReference type="InterPro" id="IPR002716">
    <property type="entry name" value="PIN_dom"/>
</dbReference>
<dbReference type="GO" id="GO:0046872">
    <property type="term" value="F:metal ion binding"/>
    <property type="evidence" value="ECO:0007669"/>
    <property type="project" value="UniProtKB-KW"/>
</dbReference>
<protein>
    <submittedName>
        <fullName evidence="8">PilT protein domain protein</fullName>
    </submittedName>
</protein>
<dbReference type="InterPro" id="IPR029060">
    <property type="entry name" value="PIN-like_dom_sf"/>
</dbReference>
<keyword evidence="2" id="KW-0540">Nuclease</keyword>
<reference evidence="8" key="1">
    <citation type="submission" date="2010-07" db="EMBL/GenBank/DDBJ databases">
        <authorList>
            <consortium name="CONSOLIDER consortium CSD2007-00005"/>
            <person name="Guazzaroni M.-E."/>
            <person name="Richter M."/>
            <person name="Garcia-Salamanca A."/>
            <person name="Yarza P."/>
            <person name="Ferrer M."/>
        </authorList>
    </citation>
    <scope>NUCLEOTIDE SEQUENCE</scope>
</reference>
<comment type="similarity">
    <text evidence="6">Belongs to the PINc/VapC protein family.</text>
</comment>
<dbReference type="AlphaFoldDB" id="D9PNM0"/>
<dbReference type="Pfam" id="PF01850">
    <property type="entry name" value="PIN"/>
    <property type="match status" value="1"/>
</dbReference>
<sequence length="133" mass="15238">MMRILFDTDRIIDFTNKKSRLLIELGIKQTKNEVELVTSPVVIAEFFTDKNLSNQEKSVEAEKLFNLFLILPVTRAIGIKAGEILRNNTIIHVPDALIAATCIVENCHLVTRNRKHFHHVPKLHFYQPSSTTD</sequence>
<feature type="domain" description="PIN" evidence="7">
    <location>
        <begin position="5"/>
        <end position="122"/>
    </location>
</feature>
<dbReference type="GO" id="GO:0016787">
    <property type="term" value="F:hydrolase activity"/>
    <property type="evidence" value="ECO:0007669"/>
    <property type="project" value="UniProtKB-KW"/>
</dbReference>
<evidence type="ECO:0000256" key="3">
    <source>
        <dbReference type="ARBA" id="ARBA00022723"/>
    </source>
</evidence>
<dbReference type="GO" id="GO:0004518">
    <property type="term" value="F:nuclease activity"/>
    <property type="evidence" value="ECO:0007669"/>
    <property type="project" value="UniProtKB-KW"/>
</dbReference>
<evidence type="ECO:0000256" key="2">
    <source>
        <dbReference type="ARBA" id="ARBA00022722"/>
    </source>
</evidence>
<dbReference type="PANTHER" id="PTHR33653">
    <property type="entry name" value="RIBONUCLEASE VAPC2"/>
    <property type="match status" value="1"/>
</dbReference>
<gene>
    <name evidence="8" type="ORF">LDC_3153</name>
</gene>
<evidence type="ECO:0000256" key="5">
    <source>
        <dbReference type="ARBA" id="ARBA00022842"/>
    </source>
</evidence>
<keyword evidence="3" id="KW-0479">Metal-binding</keyword>
<dbReference type="SUPFAM" id="SSF88723">
    <property type="entry name" value="PIN domain-like"/>
    <property type="match status" value="1"/>
</dbReference>
<evidence type="ECO:0000256" key="6">
    <source>
        <dbReference type="ARBA" id="ARBA00038093"/>
    </source>
</evidence>
<keyword evidence="4" id="KW-0378">Hydrolase</keyword>
<name>D9PNM0_9ZZZZ</name>
<comment type="caution">
    <text evidence="8">The sequence shown here is derived from an EMBL/GenBank/DDBJ whole genome shotgun (WGS) entry which is preliminary data.</text>
</comment>
<evidence type="ECO:0000259" key="7">
    <source>
        <dbReference type="Pfam" id="PF01850"/>
    </source>
</evidence>
<evidence type="ECO:0000256" key="4">
    <source>
        <dbReference type="ARBA" id="ARBA00022801"/>
    </source>
</evidence>
<dbReference type="Gene3D" id="3.40.50.1010">
    <property type="entry name" value="5'-nuclease"/>
    <property type="match status" value="1"/>
</dbReference>
<comment type="cofactor">
    <cofactor evidence="1">
        <name>Mg(2+)</name>
        <dbReference type="ChEBI" id="CHEBI:18420"/>
    </cofactor>
</comment>
<accession>D9PNM0</accession>
<reference evidence="8" key="2">
    <citation type="journal article" date="2011" name="Microb. Ecol.">
        <title>Taxonomic and Functional Metagenomic Profiling of the Microbial Community in the Anoxic Sediment of a Sub-saline Shallow Lake (Laguna de Carrizo, Central Spain).</title>
        <authorList>
            <person name="Ferrer M."/>
            <person name="Guazzaroni M.E."/>
            <person name="Richter M."/>
            <person name="Garcia-Salamanca A."/>
            <person name="Yarza P."/>
            <person name="Suarez-Suarez A."/>
            <person name="Solano J."/>
            <person name="Alcaide M."/>
            <person name="van Dillewijn P."/>
            <person name="Molina-Henares M.A."/>
            <person name="Lopez-Cortes N."/>
            <person name="Al-Ramahi Y."/>
            <person name="Guerrero C."/>
            <person name="Acosta A."/>
            <person name="de Eugenio L.I."/>
            <person name="Martinez V."/>
            <person name="Marques S."/>
            <person name="Rojo F."/>
            <person name="Santero E."/>
            <person name="Genilloud O."/>
            <person name="Perez-Perez J."/>
            <person name="Rossello-Mora R."/>
            <person name="Ramos J.L."/>
        </authorList>
    </citation>
    <scope>NUCLEOTIDE SEQUENCE</scope>
</reference>